<accession>A0A699ZJB9</accession>
<evidence type="ECO:0000256" key="1">
    <source>
        <dbReference type="SAM" id="MobiDB-lite"/>
    </source>
</evidence>
<evidence type="ECO:0000313" key="3">
    <source>
        <dbReference type="Proteomes" id="UP000485058"/>
    </source>
</evidence>
<reference evidence="2 3" key="1">
    <citation type="submission" date="2020-02" db="EMBL/GenBank/DDBJ databases">
        <title>Draft genome sequence of Haematococcus lacustris strain NIES-144.</title>
        <authorList>
            <person name="Morimoto D."/>
            <person name="Nakagawa S."/>
            <person name="Yoshida T."/>
            <person name="Sawayama S."/>
        </authorList>
    </citation>
    <scope>NUCLEOTIDE SEQUENCE [LARGE SCALE GENOMIC DNA]</scope>
    <source>
        <strain evidence="2 3">NIES-144</strain>
    </source>
</reference>
<sequence length="64" mass="6664">MSGLATSRLTCCFSASAATRLEAWPQCCTHCPVPPLRGLGAGESAACRADDPRHPEEMNSTGVS</sequence>
<dbReference type="AlphaFoldDB" id="A0A699ZJB9"/>
<dbReference type="EMBL" id="BLLF01001495">
    <property type="protein sequence ID" value="GFH19639.1"/>
    <property type="molecule type" value="Genomic_DNA"/>
</dbReference>
<feature type="region of interest" description="Disordered" evidence="1">
    <location>
        <begin position="43"/>
        <end position="64"/>
    </location>
</feature>
<dbReference type="Proteomes" id="UP000485058">
    <property type="component" value="Unassembled WGS sequence"/>
</dbReference>
<name>A0A699ZJB9_HAELA</name>
<proteinExistence type="predicted"/>
<comment type="caution">
    <text evidence="2">The sequence shown here is derived from an EMBL/GenBank/DDBJ whole genome shotgun (WGS) entry which is preliminary data.</text>
</comment>
<feature type="compositionally biased region" description="Basic and acidic residues" evidence="1">
    <location>
        <begin position="48"/>
        <end position="57"/>
    </location>
</feature>
<keyword evidence="3" id="KW-1185">Reference proteome</keyword>
<evidence type="ECO:0000313" key="2">
    <source>
        <dbReference type="EMBL" id="GFH19639.1"/>
    </source>
</evidence>
<protein>
    <submittedName>
        <fullName evidence="2">Uncharacterized protein</fullName>
    </submittedName>
</protein>
<organism evidence="2 3">
    <name type="scientific">Haematococcus lacustris</name>
    <name type="common">Green alga</name>
    <name type="synonym">Haematococcus pluvialis</name>
    <dbReference type="NCBI Taxonomy" id="44745"/>
    <lineage>
        <taxon>Eukaryota</taxon>
        <taxon>Viridiplantae</taxon>
        <taxon>Chlorophyta</taxon>
        <taxon>core chlorophytes</taxon>
        <taxon>Chlorophyceae</taxon>
        <taxon>CS clade</taxon>
        <taxon>Chlamydomonadales</taxon>
        <taxon>Haematococcaceae</taxon>
        <taxon>Haematococcus</taxon>
    </lineage>
</organism>
<gene>
    <name evidence="2" type="ORF">HaLaN_16613</name>
</gene>